<evidence type="ECO:0000313" key="3">
    <source>
        <dbReference type="Proteomes" id="UP000565089"/>
    </source>
</evidence>
<evidence type="ECO:0000313" key="2">
    <source>
        <dbReference type="EMBL" id="MBB4715930.1"/>
    </source>
</evidence>
<accession>A0A7W7DSI6</accession>
<dbReference type="Proteomes" id="UP000565089">
    <property type="component" value="Unassembled WGS sequence"/>
</dbReference>
<dbReference type="AlphaFoldDB" id="A0A7W7DSI6"/>
<feature type="region of interest" description="Disordered" evidence="1">
    <location>
        <begin position="1"/>
        <end position="53"/>
    </location>
</feature>
<evidence type="ECO:0000256" key="1">
    <source>
        <dbReference type="SAM" id="MobiDB-lite"/>
    </source>
</evidence>
<comment type="caution">
    <text evidence="2">The sequence shown here is derived from an EMBL/GenBank/DDBJ whole genome shotgun (WGS) entry which is preliminary data.</text>
</comment>
<proteinExistence type="predicted"/>
<reference evidence="2 3" key="1">
    <citation type="submission" date="2020-08" db="EMBL/GenBank/DDBJ databases">
        <title>Sequencing the genomes of 1000 actinobacteria strains.</title>
        <authorList>
            <person name="Klenk H.-P."/>
        </authorList>
    </citation>
    <scope>NUCLEOTIDE SEQUENCE [LARGE SCALE GENOMIC DNA]</scope>
    <source>
        <strain evidence="2 3">DSM 40483</strain>
    </source>
</reference>
<gene>
    <name evidence="2" type="ORF">BJ965_005812</name>
</gene>
<keyword evidence="3" id="KW-1185">Reference proteome</keyword>
<dbReference type="EMBL" id="JACHMS010000001">
    <property type="protein sequence ID" value="MBB4715930.1"/>
    <property type="molecule type" value="Genomic_DNA"/>
</dbReference>
<protein>
    <submittedName>
        <fullName evidence="2">Uncharacterized protein</fullName>
    </submittedName>
</protein>
<name>A0A7W7DSI6_9ACTN</name>
<sequence>MSGTGPPNRPTRRTPAAVGTPSAPTHHARQTCSPTAGADLGRAESPNPPEKAGRFRFTVTVLRGPSVTLTVAGTSHPGLTAHAVPDPAVTVPARGTPRAITVEITVSDHPALPPEVDHPHFSA</sequence>
<organism evidence="2 3">
    <name type="scientific">Streptomyces luteogriseus</name>
    <dbReference type="NCBI Taxonomy" id="68233"/>
    <lineage>
        <taxon>Bacteria</taxon>
        <taxon>Bacillati</taxon>
        <taxon>Actinomycetota</taxon>
        <taxon>Actinomycetes</taxon>
        <taxon>Kitasatosporales</taxon>
        <taxon>Streptomycetaceae</taxon>
        <taxon>Streptomyces</taxon>
    </lineage>
</organism>